<sequence>MNACGGSLIKWHILCCYMSMKKRYYIRHPSSIPIDAQPIDKSSGIDHTSLVNISGGGLAFQSHTLLPIGKKVRIQIPSMDCSFRATGQVAWIKKEAQGCTVGIVFTDKSEAFHVRMIEQICHIESYRKQNMKKGRNISIEKATSEWIEHFAADFPQLY</sequence>
<reference evidence="2 3" key="1">
    <citation type="submission" date="2016-12" db="EMBL/GenBank/DDBJ databases">
        <title>Isolation and genomic insights into novel planktonic Zetaproteobacteria from stratified waters of the Chesapeake Bay.</title>
        <authorList>
            <person name="McAllister S.M."/>
            <person name="Kato S."/>
            <person name="Chan C.S."/>
            <person name="Chiu B.K."/>
            <person name="Field E.K."/>
        </authorList>
    </citation>
    <scope>NUCLEOTIDE SEQUENCE [LARGE SCALE GENOMIC DNA]</scope>
    <source>
        <strain evidence="2 3">CP-5</strain>
    </source>
</reference>
<dbReference type="Gene3D" id="2.40.10.220">
    <property type="entry name" value="predicted glycosyltransferase like domains"/>
    <property type="match status" value="1"/>
</dbReference>
<evidence type="ECO:0000259" key="1">
    <source>
        <dbReference type="Pfam" id="PF07238"/>
    </source>
</evidence>
<proteinExistence type="predicted"/>
<name>A0A2K8KZ96_MARES</name>
<feature type="domain" description="PilZ" evidence="1">
    <location>
        <begin position="22"/>
        <end position="112"/>
    </location>
</feature>
<dbReference type="AlphaFoldDB" id="A0A2K8KZ96"/>
<dbReference type="EMBL" id="CP018799">
    <property type="protein sequence ID" value="ATX80325.1"/>
    <property type="molecule type" value="Genomic_DNA"/>
</dbReference>
<dbReference type="InterPro" id="IPR009875">
    <property type="entry name" value="PilZ_domain"/>
</dbReference>
<dbReference type="Pfam" id="PF07238">
    <property type="entry name" value="PilZ"/>
    <property type="match status" value="1"/>
</dbReference>
<dbReference type="KEGG" id="maes:Ga0123461_1918"/>
<evidence type="ECO:0000313" key="2">
    <source>
        <dbReference type="EMBL" id="ATX80325.1"/>
    </source>
</evidence>
<gene>
    <name evidence="2" type="ORF">Ga0123461_1918</name>
</gene>
<keyword evidence="3" id="KW-1185">Reference proteome</keyword>
<protein>
    <submittedName>
        <fullName evidence="2">PilZ domain-containing protein</fullName>
    </submittedName>
</protein>
<organism evidence="2 3">
    <name type="scientific">Mariprofundus aestuarium</name>
    <dbReference type="NCBI Taxonomy" id="1921086"/>
    <lineage>
        <taxon>Bacteria</taxon>
        <taxon>Pseudomonadati</taxon>
        <taxon>Pseudomonadota</taxon>
        <taxon>Candidatius Mariprofundia</taxon>
        <taxon>Mariprofundales</taxon>
        <taxon>Mariprofundaceae</taxon>
        <taxon>Mariprofundus</taxon>
    </lineage>
</organism>
<accession>A0A2K8KZ96</accession>
<dbReference type="SUPFAM" id="SSF141371">
    <property type="entry name" value="PilZ domain-like"/>
    <property type="match status" value="1"/>
</dbReference>
<dbReference type="GO" id="GO:0035438">
    <property type="term" value="F:cyclic-di-GMP binding"/>
    <property type="evidence" value="ECO:0007669"/>
    <property type="project" value="InterPro"/>
</dbReference>
<dbReference type="Proteomes" id="UP000231701">
    <property type="component" value="Chromosome"/>
</dbReference>
<evidence type="ECO:0000313" key="3">
    <source>
        <dbReference type="Proteomes" id="UP000231701"/>
    </source>
</evidence>